<evidence type="ECO:0000313" key="9">
    <source>
        <dbReference type="EMBL" id="CAK8163609.1"/>
    </source>
</evidence>
<dbReference type="PANTHER" id="PTHR11638:SF111">
    <property type="entry name" value="ATP-DEPENDENT CLP PROTEASE ATP-BINDING SUBUNIT CLPA"/>
    <property type="match status" value="1"/>
</dbReference>
<dbReference type="Gene3D" id="1.10.8.60">
    <property type="match status" value="2"/>
</dbReference>
<dbReference type="InterPro" id="IPR036628">
    <property type="entry name" value="Clp_N_dom_sf"/>
</dbReference>
<keyword evidence="9" id="KW-0645">Protease</keyword>
<dbReference type="CDD" id="cd00009">
    <property type="entry name" value="AAA"/>
    <property type="match status" value="1"/>
</dbReference>
<dbReference type="GO" id="GO:0005524">
    <property type="term" value="F:ATP binding"/>
    <property type="evidence" value="ECO:0007669"/>
    <property type="project" value="UniProtKB-KW"/>
</dbReference>
<dbReference type="Gene3D" id="1.10.1780.10">
    <property type="entry name" value="Clp, N-terminal domain"/>
    <property type="match status" value="1"/>
</dbReference>
<dbReference type="InterPro" id="IPR001270">
    <property type="entry name" value="ClpA/B"/>
</dbReference>
<dbReference type="InterPro" id="IPR003593">
    <property type="entry name" value="AAA+_ATPase"/>
</dbReference>
<protein>
    <submittedName>
        <fullName evidence="9">ATP-dependent Clp protease ATP-binding subunit ClpA</fullName>
        <ecNumber evidence="9">3.4.21.92</ecNumber>
    </submittedName>
</protein>
<sequence>MLSENLKKSLKKALEIAKSLSHEYATLEHLMLAMMEDGETREILTGCGAKIETLINELKNFLHNDLSMLVVDNIEKTKPTTGLQRVINHATMRAYENNRSKVSTTDILLELFAEKESHTVFFLNEQNVSYMDMLNYINCKTVKGQDIDADIKNIGNINQPAYLLYSYPAPENKINEEVNETESEQKDLGIAKILNLKNITSSDSAFKENEVLAEYCTNLNIKAKNGRIDALIGRNKEVERTIHILLRRNKNNPLLIGEPGVGKTAIAEGLALKIINKQVPEPLANCIVYMLDMGCLLAGTRYRGDFEERMKMIIKEIEKNKHIILFIDEIHTIMGAGATNGGALDASNLLKPPLARGDIRCIGSTTYKEYTNQLCKDRALIRRFQQINIKEPSTKATIEILRGIKSHYEQYHQIKYTDAAIISAVKLSSRYIHEKLLPDKAIDVIDEAGAEHKIHNKTNCGNVTVKNIENTVARIANMPHTKISEKEIKVLKNLSNQIKQHIFGQDKAIENLCNSIKTSKTGLRNIYKPLGCYLFSGPSGVGKTETAKKIAESLKMNLIRIDMSEYSESHAVSKMVGAPPGYVGHDQGGLLTDPVSKNPYSVLLLDEIEKAHKDIYNLLLQIMDHGKITDSNGRQTNFQNVIIIMTTNAGSSDLDQQPVGFNSEEQFTEKLENNKEINKIFSPEFRNRINCLIQFKTLDENTKKLIIEKFIEQIKEQLMEEKINAEIDNSAIEHILQKTKTLKYGARKIESIINEEIKQHIADKIIENKIIKGSTIAIKIQNGECIISISSSKKARKKRGAISNMV</sequence>
<dbReference type="InterPro" id="IPR018368">
    <property type="entry name" value="ClpA/B_CS1"/>
</dbReference>
<reference evidence="9 10" key="1">
    <citation type="submission" date="2024-01" db="EMBL/GenBank/DDBJ databases">
        <authorList>
            <person name="Kunselman E."/>
        </authorList>
    </citation>
    <scope>NUCLEOTIDE SEQUENCE [LARGE SCALE GENOMIC DNA]</scope>
    <source>
        <strain evidence="9">2 abalone samples</strain>
    </source>
</reference>
<dbReference type="SMART" id="SM00382">
    <property type="entry name" value="AAA"/>
    <property type="match status" value="2"/>
</dbReference>
<dbReference type="Pfam" id="PF02861">
    <property type="entry name" value="Clp_N"/>
    <property type="match status" value="1"/>
</dbReference>
<comment type="similarity">
    <text evidence="1 7">Belongs to the ClpA/ClpB family.</text>
</comment>
<evidence type="ECO:0000256" key="4">
    <source>
        <dbReference type="ARBA" id="ARBA00022840"/>
    </source>
</evidence>
<keyword evidence="5 7" id="KW-0143">Chaperone</keyword>
<dbReference type="PANTHER" id="PTHR11638">
    <property type="entry name" value="ATP-DEPENDENT CLP PROTEASE"/>
    <property type="match status" value="1"/>
</dbReference>
<evidence type="ECO:0000256" key="6">
    <source>
        <dbReference type="PROSITE-ProRule" id="PRU01251"/>
    </source>
</evidence>
<dbReference type="EC" id="3.4.21.92" evidence="9"/>
<feature type="domain" description="Clp R" evidence="8">
    <location>
        <begin position="1"/>
        <end position="144"/>
    </location>
</feature>
<dbReference type="PROSITE" id="PS00870">
    <property type="entry name" value="CLPAB_1"/>
    <property type="match status" value="1"/>
</dbReference>
<gene>
    <name evidence="9" type="primary">clpA</name>
    <name evidence="9" type="ORF">CAXC1_90004</name>
</gene>
<organism evidence="9 10">
    <name type="scientific">Candidatus Xenohaliotis californiensis</name>
    <dbReference type="NCBI Taxonomy" id="84677"/>
    <lineage>
        <taxon>Bacteria</taxon>
        <taxon>Pseudomonadati</taxon>
        <taxon>Pseudomonadota</taxon>
        <taxon>Alphaproteobacteria</taxon>
        <taxon>Rickettsiales</taxon>
        <taxon>Anaplasmataceae</taxon>
        <taxon>Candidatus Xenohaliotis</taxon>
    </lineage>
</organism>
<dbReference type="InterPro" id="IPR019489">
    <property type="entry name" value="Clp_ATPase_C"/>
</dbReference>
<evidence type="ECO:0000256" key="1">
    <source>
        <dbReference type="ARBA" id="ARBA00008675"/>
    </source>
</evidence>
<keyword evidence="2 6" id="KW-0677">Repeat</keyword>
<name>A0ABM9N9J9_9RICK</name>
<dbReference type="SUPFAM" id="SSF81923">
    <property type="entry name" value="Double Clp-N motif"/>
    <property type="match status" value="1"/>
</dbReference>
<dbReference type="GO" id="GO:0004252">
    <property type="term" value="F:serine-type endopeptidase activity"/>
    <property type="evidence" value="ECO:0007669"/>
    <property type="project" value="UniProtKB-EC"/>
</dbReference>
<dbReference type="InterPro" id="IPR050130">
    <property type="entry name" value="ClpA_ClpB"/>
</dbReference>
<dbReference type="GO" id="GO:0006508">
    <property type="term" value="P:proteolysis"/>
    <property type="evidence" value="ECO:0007669"/>
    <property type="project" value="UniProtKB-KW"/>
</dbReference>
<evidence type="ECO:0000256" key="7">
    <source>
        <dbReference type="RuleBase" id="RU004432"/>
    </source>
</evidence>
<evidence type="ECO:0000259" key="8">
    <source>
        <dbReference type="PROSITE" id="PS51903"/>
    </source>
</evidence>
<dbReference type="Pfam" id="PF10431">
    <property type="entry name" value="ClpB_D2-small"/>
    <property type="match status" value="1"/>
</dbReference>
<dbReference type="PROSITE" id="PS51903">
    <property type="entry name" value="CLP_R"/>
    <property type="match status" value="1"/>
</dbReference>
<evidence type="ECO:0000256" key="2">
    <source>
        <dbReference type="ARBA" id="ARBA00022737"/>
    </source>
</evidence>
<dbReference type="SMART" id="SM01086">
    <property type="entry name" value="ClpB_D2-small"/>
    <property type="match status" value="1"/>
</dbReference>
<evidence type="ECO:0000256" key="5">
    <source>
        <dbReference type="ARBA" id="ARBA00023186"/>
    </source>
</evidence>
<comment type="caution">
    <text evidence="9">The sequence shown here is derived from an EMBL/GenBank/DDBJ whole genome shotgun (WGS) entry which is preliminary data.</text>
</comment>
<keyword evidence="9" id="KW-0378">Hydrolase</keyword>
<dbReference type="Gene3D" id="3.40.50.300">
    <property type="entry name" value="P-loop containing nucleotide triphosphate hydrolases"/>
    <property type="match status" value="2"/>
</dbReference>
<accession>A0ABM9N9J9</accession>
<dbReference type="InterPro" id="IPR027417">
    <property type="entry name" value="P-loop_NTPase"/>
</dbReference>
<evidence type="ECO:0000256" key="3">
    <source>
        <dbReference type="ARBA" id="ARBA00022741"/>
    </source>
</evidence>
<dbReference type="Pfam" id="PF00004">
    <property type="entry name" value="AAA"/>
    <property type="match status" value="1"/>
</dbReference>
<keyword evidence="3 7" id="KW-0547">Nucleotide-binding</keyword>
<keyword evidence="4 7" id="KW-0067">ATP-binding</keyword>
<dbReference type="RefSeq" id="WP_338364983.1">
    <property type="nucleotide sequence ID" value="NZ_CAWVOK010000035.1"/>
</dbReference>
<dbReference type="PRINTS" id="PR00300">
    <property type="entry name" value="CLPPROTEASEA"/>
</dbReference>
<keyword evidence="10" id="KW-1185">Reference proteome</keyword>
<dbReference type="InterPro" id="IPR028299">
    <property type="entry name" value="ClpA/B_CS2"/>
</dbReference>
<dbReference type="SUPFAM" id="SSF52540">
    <property type="entry name" value="P-loop containing nucleoside triphosphate hydrolases"/>
    <property type="match status" value="2"/>
</dbReference>
<dbReference type="EMBL" id="CAWVOK010000035">
    <property type="protein sequence ID" value="CAK8163609.1"/>
    <property type="molecule type" value="Genomic_DNA"/>
</dbReference>
<proteinExistence type="inferred from homology"/>
<dbReference type="Pfam" id="PF07724">
    <property type="entry name" value="AAA_2"/>
    <property type="match status" value="1"/>
</dbReference>
<dbReference type="InterPro" id="IPR004176">
    <property type="entry name" value="Clp_R_N"/>
</dbReference>
<dbReference type="InterPro" id="IPR003959">
    <property type="entry name" value="ATPase_AAA_core"/>
</dbReference>
<dbReference type="InterPro" id="IPR041546">
    <property type="entry name" value="ClpA/ClpB_AAA_lid"/>
</dbReference>
<dbReference type="Proteomes" id="UP001314181">
    <property type="component" value="Unassembled WGS sequence"/>
</dbReference>
<evidence type="ECO:0000313" key="10">
    <source>
        <dbReference type="Proteomes" id="UP001314181"/>
    </source>
</evidence>
<dbReference type="Pfam" id="PF17871">
    <property type="entry name" value="AAA_lid_9"/>
    <property type="match status" value="1"/>
</dbReference>
<dbReference type="PROSITE" id="PS00871">
    <property type="entry name" value="CLPAB_2"/>
    <property type="match status" value="1"/>
</dbReference>
<dbReference type="CDD" id="cd19499">
    <property type="entry name" value="RecA-like_ClpB_Hsp104-like"/>
    <property type="match status" value="1"/>
</dbReference>